<dbReference type="Proteomes" id="UP000017081">
    <property type="component" value="Unassembled WGS sequence"/>
</dbReference>
<dbReference type="SUPFAM" id="SSF46785">
    <property type="entry name" value="Winged helix' DNA-binding domain"/>
    <property type="match status" value="1"/>
</dbReference>
<evidence type="ECO:0000256" key="2">
    <source>
        <dbReference type="ARBA" id="ARBA00023125"/>
    </source>
</evidence>
<dbReference type="EMBL" id="AXZF01000123">
    <property type="protein sequence ID" value="ERT66991.1"/>
    <property type="molecule type" value="Genomic_DNA"/>
</dbReference>
<dbReference type="eggNOG" id="COG1802">
    <property type="taxonomic scope" value="Bacteria"/>
</dbReference>
<reference evidence="5 6" key="1">
    <citation type="submission" date="2013-08" db="EMBL/GenBank/DDBJ databases">
        <authorList>
            <person name="Weinstock G."/>
            <person name="Sodergren E."/>
            <person name="Wylie T."/>
            <person name="Fulton L."/>
            <person name="Fulton R."/>
            <person name="Fronick C."/>
            <person name="O'Laughlin M."/>
            <person name="Godfrey J."/>
            <person name="Miner T."/>
            <person name="Herter B."/>
            <person name="Appelbaum E."/>
            <person name="Cordes M."/>
            <person name="Lek S."/>
            <person name="Wollam A."/>
            <person name="Pepin K.H."/>
            <person name="Palsikar V.B."/>
            <person name="Mitreva M."/>
            <person name="Wilson R.K."/>
        </authorList>
    </citation>
    <scope>NUCLEOTIDE SEQUENCE [LARGE SCALE GENOMIC DNA]</scope>
    <source>
        <strain evidence="5 6">ATCC BAA-474</strain>
    </source>
</reference>
<feature type="domain" description="HTH gntR-type" evidence="4">
    <location>
        <begin position="2"/>
        <end position="69"/>
    </location>
</feature>
<keyword evidence="2" id="KW-0238">DNA-binding</keyword>
<dbReference type="InterPro" id="IPR011711">
    <property type="entry name" value="GntR_C"/>
</dbReference>
<keyword evidence="1" id="KW-0805">Transcription regulation</keyword>
<comment type="caution">
    <text evidence="5">The sequence shown here is derived from an EMBL/GenBank/DDBJ whole genome shotgun (WGS) entry which is preliminary data.</text>
</comment>
<gene>
    <name evidence="5" type="ORF">HMPREF0202_02457</name>
</gene>
<dbReference type="PATRIC" id="fig|1319815.3.peg.2359"/>
<dbReference type="InterPro" id="IPR036388">
    <property type="entry name" value="WH-like_DNA-bd_sf"/>
</dbReference>
<dbReference type="Gene3D" id="1.10.10.10">
    <property type="entry name" value="Winged helix-like DNA-binding domain superfamily/Winged helix DNA-binding domain"/>
    <property type="match status" value="1"/>
</dbReference>
<dbReference type="Pfam" id="PF07729">
    <property type="entry name" value="FCD"/>
    <property type="match status" value="1"/>
</dbReference>
<dbReference type="CDD" id="cd07377">
    <property type="entry name" value="WHTH_GntR"/>
    <property type="match status" value="1"/>
</dbReference>
<accession>U7V626</accession>
<dbReference type="GO" id="GO:0003677">
    <property type="term" value="F:DNA binding"/>
    <property type="evidence" value="ECO:0007669"/>
    <property type="project" value="UniProtKB-KW"/>
</dbReference>
<evidence type="ECO:0000313" key="6">
    <source>
        <dbReference type="Proteomes" id="UP000017081"/>
    </source>
</evidence>
<dbReference type="InterPro" id="IPR036390">
    <property type="entry name" value="WH_DNA-bd_sf"/>
</dbReference>
<dbReference type="STRING" id="1319815.HMPREF0202_02457"/>
<dbReference type="PROSITE" id="PS50949">
    <property type="entry name" value="HTH_GNTR"/>
    <property type="match status" value="1"/>
</dbReference>
<dbReference type="InterPro" id="IPR008920">
    <property type="entry name" value="TF_FadR/GntR_C"/>
</dbReference>
<keyword evidence="6" id="KW-1185">Reference proteome</keyword>
<dbReference type="PANTHER" id="PTHR43537:SF24">
    <property type="entry name" value="GLUCONATE OPERON TRANSCRIPTIONAL REPRESSOR"/>
    <property type="match status" value="1"/>
</dbReference>
<name>U7V626_9FUSO</name>
<evidence type="ECO:0000259" key="4">
    <source>
        <dbReference type="PROSITE" id="PS50949"/>
    </source>
</evidence>
<sequence length="214" mass="25195">MKSLKDKAYDELKELIISGKLEANERIDEDFLSKSLNVSRTPVREAINRLEQEGWINIVPRKGMFVNNISLKEINDIFQVRSNLEPIILEMAFYKINREDLVSLKEKFLDFSNKNSLTPEEKKELDTLDNELHLLILRNCNNNFIIKMMENVYEHNMRIRNISSQPPIRRFDAIKEHINIIESILNDNLQNAIEELKNHNSKAKEGFFHSLIEQ</sequence>
<organism evidence="5 6">
    <name type="scientific">Cetobacterium somerae ATCC BAA-474</name>
    <dbReference type="NCBI Taxonomy" id="1319815"/>
    <lineage>
        <taxon>Bacteria</taxon>
        <taxon>Fusobacteriati</taxon>
        <taxon>Fusobacteriota</taxon>
        <taxon>Fusobacteriia</taxon>
        <taxon>Fusobacteriales</taxon>
        <taxon>Fusobacteriaceae</taxon>
        <taxon>Cetobacterium</taxon>
    </lineage>
</organism>
<keyword evidence="3" id="KW-0804">Transcription</keyword>
<protein>
    <submittedName>
        <fullName evidence="5">Transcriptional regulator, GntR family</fullName>
    </submittedName>
</protein>
<dbReference type="Gene3D" id="1.20.120.530">
    <property type="entry name" value="GntR ligand-binding domain-like"/>
    <property type="match status" value="1"/>
</dbReference>
<proteinExistence type="predicted"/>
<dbReference type="Pfam" id="PF00392">
    <property type="entry name" value="GntR"/>
    <property type="match status" value="1"/>
</dbReference>
<dbReference type="AlphaFoldDB" id="U7V626"/>
<evidence type="ECO:0000313" key="5">
    <source>
        <dbReference type="EMBL" id="ERT66991.1"/>
    </source>
</evidence>
<dbReference type="PANTHER" id="PTHR43537">
    <property type="entry name" value="TRANSCRIPTIONAL REGULATOR, GNTR FAMILY"/>
    <property type="match status" value="1"/>
</dbReference>
<dbReference type="GO" id="GO:0003700">
    <property type="term" value="F:DNA-binding transcription factor activity"/>
    <property type="evidence" value="ECO:0007669"/>
    <property type="project" value="InterPro"/>
</dbReference>
<evidence type="ECO:0000256" key="1">
    <source>
        <dbReference type="ARBA" id="ARBA00023015"/>
    </source>
</evidence>
<dbReference type="HOGENOM" id="CLU_017584_5_2_0"/>
<evidence type="ECO:0000256" key="3">
    <source>
        <dbReference type="ARBA" id="ARBA00023163"/>
    </source>
</evidence>
<dbReference type="InterPro" id="IPR000524">
    <property type="entry name" value="Tscrpt_reg_HTH_GntR"/>
</dbReference>
<dbReference type="SUPFAM" id="SSF48008">
    <property type="entry name" value="GntR ligand-binding domain-like"/>
    <property type="match status" value="1"/>
</dbReference>
<dbReference type="SMART" id="SM00345">
    <property type="entry name" value="HTH_GNTR"/>
    <property type="match status" value="1"/>
</dbReference>
<dbReference type="RefSeq" id="WP_023051987.1">
    <property type="nucleotide sequence ID" value="NZ_CP173065.2"/>
</dbReference>